<keyword evidence="10" id="KW-1185">Reference proteome</keyword>
<evidence type="ECO:0000256" key="2">
    <source>
        <dbReference type="ARBA" id="ARBA00022670"/>
    </source>
</evidence>
<keyword evidence="4 8" id="KW-0378">Hydrolase</keyword>
<evidence type="ECO:0000313" key="9">
    <source>
        <dbReference type="EMBL" id="RZT66719.1"/>
    </source>
</evidence>
<comment type="similarity">
    <text evidence="1 8">Belongs to the SOS response-associated peptidase family.</text>
</comment>
<evidence type="ECO:0000313" key="10">
    <source>
        <dbReference type="Proteomes" id="UP000291832"/>
    </source>
</evidence>
<gene>
    <name evidence="9" type="ORF">EV139_0846</name>
</gene>
<keyword evidence="7" id="KW-0456">Lyase</keyword>
<keyword evidence="5" id="KW-0190">Covalent protein-DNA linkage</keyword>
<reference evidence="9 10" key="1">
    <citation type="journal article" date="2015" name="Stand. Genomic Sci.">
        <title>Genomic Encyclopedia of Bacterial and Archaeal Type Strains, Phase III: the genomes of soil and plant-associated and newly described type strains.</title>
        <authorList>
            <person name="Whitman W.B."/>
            <person name="Woyke T."/>
            <person name="Klenk H.P."/>
            <person name="Zhou Y."/>
            <person name="Lilburn T.G."/>
            <person name="Beck B.J."/>
            <person name="De Vos P."/>
            <person name="Vandamme P."/>
            <person name="Eisen J.A."/>
            <person name="Garrity G."/>
            <person name="Hugenholtz P."/>
            <person name="Kyrpides N.C."/>
        </authorList>
    </citation>
    <scope>NUCLEOTIDE SEQUENCE [LARGE SCALE GENOMIC DNA]</scope>
    <source>
        <strain evidence="9 10">RF6</strain>
    </source>
</reference>
<dbReference type="PANTHER" id="PTHR13604">
    <property type="entry name" value="DC12-RELATED"/>
    <property type="match status" value="1"/>
</dbReference>
<protein>
    <recommendedName>
        <fullName evidence="8">Abasic site processing protein</fullName>
        <ecNumber evidence="8">3.4.-.-</ecNumber>
    </recommendedName>
</protein>
<dbReference type="SUPFAM" id="SSF143081">
    <property type="entry name" value="BB1717-like"/>
    <property type="match status" value="1"/>
</dbReference>
<evidence type="ECO:0000256" key="5">
    <source>
        <dbReference type="ARBA" id="ARBA00023124"/>
    </source>
</evidence>
<dbReference type="PANTHER" id="PTHR13604:SF0">
    <property type="entry name" value="ABASIC SITE PROCESSING PROTEIN HMCES"/>
    <property type="match status" value="1"/>
</dbReference>
<dbReference type="EMBL" id="SHKI01000003">
    <property type="protein sequence ID" value="RZT66719.1"/>
    <property type="molecule type" value="Genomic_DNA"/>
</dbReference>
<evidence type="ECO:0000256" key="7">
    <source>
        <dbReference type="ARBA" id="ARBA00023239"/>
    </source>
</evidence>
<dbReference type="GO" id="GO:0016829">
    <property type="term" value="F:lyase activity"/>
    <property type="evidence" value="ECO:0007669"/>
    <property type="project" value="UniProtKB-KW"/>
</dbReference>
<evidence type="ECO:0000256" key="8">
    <source>
        <dbReference type="RuleBase" id="RU364100"/>
    </source>
</evidence>
<dbReference type="GO" id="GO:0106300">
    <property type="term" value="P:protein-DNA covalent cross-linking repair"/>
    <property type="evidence" value="ECO:0007669"/>
    <property type="project" value="InterPro"/>
</dbReference>
<dbReference type="GO" id="GO:0006508">
    <property type="term" value="P:proteolysis"/>
    <property type="evidence" value="ECO:0007669"/>
    <property type="project" value="UniProtKB-KW"/>
</dbReference>
<dbReference type="InterPro" id="IPR003738">
    <property type="entry name" value="SRAP"/>
</dbReference>
<accession>A0A4V6MD38</accession>
<dbReference type="AlphaFoldDB" id="A0A4V6MD38"/>
<evidence type="ECO:0000256" key="6">
    <source>
        <dbReference type="ARBA" id="ARBA00023125"/>
    </source>
</evidence>
<proteinExistence type="inferred from homology"/>
<dbReference type="GO" id="GO:0003697">
    <property type="term" value="F:single-stranded DNA binding"/>
    <property type="evidence" value="ECO:0007669"/>
    <property type="project" value="InterPro"/>
</dbReference>
<name>A0A4V6MD38_9MICO</name>
<dbReference type="RefSeq" id="WP_130453073.1">
    <property type="nucleotide sequence ID" value="NZ_QYAG01000001.1"/>
</dbReference>
<comment type="caution">
    <text evidence="9">The sequence shown here is derived from an EMBL/GenBank/DDBJ whole genome shotgun (WGS) entry which is preliminary data.</text>
</comment>
<dbReference type="Proteomes" id="UP000291832">
    <property type="component" value="Unassembled WGS sequence"/>
</dbReference>
<dbReference type="InterPro" id="IPR036590">
    <property type="entry name" value="SRAP-like"/>
</dbReference>
<sequence length="230" mass="25815">MCGRVIVDYDENMDVAKGTELASWLEQRPEGYQATWNLKPTQPLPVAFTDHKNGTHRFEYAYWSLVPIWSKELKTKFPTFNARSETAAEKASFKASVKNRRCIIPVTGFYEWTGPKTQRTPHAIFGPAPIIPMAGLYSWWHEPDAGDDEGWHLTATILTRASAGVMEPLHDRMPVFMSDELLGDWLDPDTVGDQLLMGAVSDASLPISEQLREYAVKPLRGDGPELILPA</sequence>
<dbReference type="Pfam" id="PF02586">
    <property type="entry name" value="SRAP"/>
    <property type="match status" value="1"/>
</dbReference>
<dbReference type="EC" id="3.4.-.-" evidence="8"/>
<keyword evidence="6" id="KW-0238">DNA-binding</keyword>
<keyword evidence="2 8" id="KW-0645">Protease</keyword>
<keyword evidence="3" id="KW-0227">DNA damage</keyword>
<organism evidence="9 10">
    <name type="scientific">Leucobacter luti</name>
    <dbReference type="NCBI Taxonomy" id="340320"/>
    <lineage>
        <taxon>Bacteria</taxon>
        <taxon>Bacillati</taxon>
        <taxon>Actinomycetota</taxon>
        <taxon>Actinomycetes</taxon>
        <taxon>Micrococcales</taxon>
        <taxon>Microbacteriaceae</taxon>
        <taxon>Leucobacter</taxon>
    </lineage>
</organism>
<dbReference type="Gene3D" id="3.90.1680.10">
    <property type="entry name" value="SOS response associated peptidase-like"/>
    <property type="match status" value="1"/>
</dbReference>
<evidence type="ECO:0000256" key="1">
    <source>
        <dbReference type="ARBA" id="ARBA00008136"/>
    </source>
</evidence>
<dbReference type="GO" id="GO:0008233">
    <property type="term" value="F:peptidase activity"/>
    <property type="evidence" value="ECO:0007669"/>
    <property type="project" value="UniProtKB-KW"/>
</dbReference>
<evidence type="ECO:0000256" key="3">
    <source>
        <dbReference type="ARBA" id="ARBA00022763"/>
    </source>
</evidence>
<evidence type="ECO:0000256" key="4">
    <source>
        <dbReference type="ARBA" id="ARBA00022801"/>
    </source>
</evidence>